<evidence type="ECO:0008006" key="4">
    <source>
        <dbReference type="Google" id="ProtNLM"/>
    </source>
</evidence>
<accession>A0A4Q4GTA0</accession>
<reference evidence="2 3" key="1">
    <citation type="submission" date="2020-02" db="EMBL/GenBank/DDBJ databases">
        <title>Tigecycline-resistant Acinetobacter species from pigs and migratory birds.</title>
        <authorList>
            <person name="Chen C."/>
            <person name="Sun J."/>
            <person name="Liao X.-P."/>
            <person name="Liu Y.-H."/>
        </authorList>
    </citation>
    <scope>NUCLEOTIDE SEQUENCE [LARGE SCALE GENOMIC DNA]</scope>
    <source>
        <strain evidence="2 3">YH12207_T</strain>
    </source>
</reference>
<proteinExistence type="predicted"/>
<evidence type="ECO:0000256" key="1">
    <source>
        <dbReference type="SAM" id="SignalP"/>
    </source>
</evidence>
<gene>
    <name evidence="2" type="ORF">G0028_18640</name>
</gene>
<keyword evidence="1" id="KW-0732">Signal</keyword>
<feature type="signal peptide" evidence="1">
    <location>
        <begin position="1"/>
        <end position="22"/>
    </location>
</feature>
<keyword evidence="3" id="KW-1185">Reference proteome</keyword>
<evidence type="ECO:0000313" key="3">
    <source>
        <dbReference type="Proteomes" id="UP000593966"/>
    </source>
</evidence>
<sequence length="120" mass="14414">MNKVITGIALSLSAFIATSAMAAPQDHQNNYRYAQQAKWDQRHDHRWDNNRYERNHRVNPSREWRSGQYLPSQFSASRYQVNYKNHRHLPKPGKYQQWYQVNGDYILVNERNNRIIRIIG</sequence>
<dbReference type="RefSeq" id="WP_130075225.1">
    <property type="nucleotide sequence ID" value="NZ_CP048659.1"/>
</dbReference>
<name>A0A4Q4GTA0_9GAMM</name>
<dbReference type="Proteomes" id="UP000593966">
    <property type="component" value="Chromosome"/>
</dbReference>
<dbReference type="InterPro" id="IPR024572">
    <property type="entry name" value="RcnB"/>
</dbReference>
<dbReference type="Pfam" id="PF11776">
    <property type="entry name" value="RcnB"/>
    <property type="match status" value="1"/>
</dbReference>
<evidence type="ECO:0000313" key="2">
    <source>
        <dbReference type="EMBL" id="QOW47727.1"/>
    </source>
</evidence>
<dbReference type="AlphaFoldDB" id="A0A4Q4GTA0"/>
<dbReference type="EMBL" id="CP048659">
    <property type="protein sequence ID" value="QOW47727.1"/>
    <property type="molecule type" value="Genomic_DNA"/>
</dbReference>
<feature type="chain" id="PRO_5043193721" description="RcnB family protein" evidence="1">
    <location>
        <begin position="23"/>
        <end position="120"/>
    </location>
</feature>
<dbReference type="Gene3D" id="3.10.450.160">
    <property type="entry name" value="inner membrane protein cigr"/>
    <property type="match status" value="1"/>
</dbReference>
<dbReference type="OrthoDB" id="6712777at2"/>
<protein>
    <recommendedName>
        <fullName evidence="4">RcnB family protein</fullName>
    </recommendedName>
</protein>
<organism evidence="2 3">
    <name type="scientific">Acinetobacter piscicola</name>
    <dbReference type="NCBI Taxonomy" id="2006115"/>
    <lineage>
        <taxon>Bacteria</taxon>
        <taxon>Pseudomonadati</taxon>
        <taxon>Pseudomonadota</taxon>
        <taxon>Gammaproteobacteria</taxon>
        <taxon>Moraxellales</taxon>
        <taxon>Moraxellaceae</taxon>
        <taxon>Acinetobacter</taxon>
    </lineage>
</organism>